<dbReference type="InterPro" id="IPR024185">
    <property type="entry name" value="FTHF_cligase-like_sf"/>
</dbReference>
<comment type="caution">
    <text evidence="6">The sequence shown here is derived from an EMBL/GenBank/DDBJ whole genome shotgun (WGS) entry which is preliminary data.</text>
</comment>
<reference evidence="6" key="1">
    <citation type="submission" date="2023-07" db="EMBL/GenBank/DDBJ databases">
        <title>Genome content predicts the carbon catabolic preferences of heterotrophic bacteria.</title>
        <authorList>
            <person name="Gralka M."/>
        </authorList>
    </citation>
    <scope>NUCLEOTIDE SEQUENCE</scope>
    <source>
        <strain evidence="6">E2R20</strain>
    </source>
</reference>
<evidence type="ECO:0000256" key="2">
    <source>
        <dbReference type="ARBA" id="ARBA00022741"/>
    </source>
</evidence>
<dbReference type="EMBL" id="JAUOQO010000003">
    <property type="protein sequence ID" value="MDO6573422.1"/>
    <property type="molecule type" value="Genomic_DNA"/>
</dbReference>
<feature type="binding site" evidence="4">
    <location>
        <begin position="3"/>
        <end position="7"/>
    </location>
    <ligand>
        <name>ATP</name>
        <dbReference type="ChEBI" id="CHEBI:30616"/>
    </ligand>
</feature>
<feature type="binding site" evidence="4">
    <location>
        <position position="54"/>
    </location>
    <ligand>
        <name>substrate</name>
    </ligand>
</feature>
<proteinExistence type="inferred from homology"/>
<dbReference type="EC" id="6.3.3.2" evidence="5"/>
<organism evidence="6 7">
    <name type="scientific">Staphylococcus pasteuri_A</name>
    <dbReference type="NCBI Taxonomy" id="3062664"/>
    <lineage>
        <taxon>Bacteria</taxon>
        <taxon>Bacillati</taxon>
        <taxon>Bacillota</taxon>
        <taxon>Bacilli</taxon>
        <taxon>Bacillales</taxon>
        <taxon>Staphylococcaceae</taxon>
        <taxon>Staphylococcus</taxon>
    </lineage>
</organism>
<keyword evidence="6" id="KW-0436">Ligase</keyword>
<dbReference type="GO" id="GO:0030272">
    <property type="term" value="F:5-formyltetrahydrofolate cyclo-ligase activity"/>
    <property type="evidence" value="ECO:0007669"/>
    <property type="project" value="UniProtKB-EC"/>
</dbReference>
<dbReference type="GO" id="GO:0046872">
    <property type="term" value="F:metal ion binding"/>
    <property type="evidence" value="ECO:0007669"/>
    <property type="project" value="UniProtKB-KW"/>
</dbReference>
<keyword evidence="2 4" id="KW-0547">Nucleotide-binding</keyword>
<evidence type="ECO:0000256" key="4">
    <source>
        <dbReference type="PIRSR" id="PIRSR006806-1"/>
    </source>
</evidence>
<evidence type="ECO:0000256" key="3">
    <source>
        <dbReference type="ARBA" id="ARBA00022840"/>
    </source>
</evidence>
<dbReference type="SUPFAM" id="SSF100950">
    <property type="entry name" value="NagB/RpiA/CoA transferase-like"/>
    <property type="match status" value="1"/>
</dbReference>
<dbReference type="NCBIfam" id="TIGR02727">
    <property type="entry name" value="MTHFS_bact"/>
    <property type="match status" value="1"/>
</dbReference>
<sequence>MSKKNIRANILTKMKQHNSMQKNEADNWLATELINSQAYQNASSIGFVLSLSHEVNTYQMIQQALNDNKEVYVPEVNYQTKVMTFKQLLNINDIEKDEKGINHSVSESNTSNHLDLIVVPGVGFRKDGYRIGYGGGYYDRFLSNFKTNTISLLYDFQLTDFQPDTHDQPVDQLIIYNSHQWRHI</sequence>
<dbReference type="RefSeq" id="WP_303520700.1">
    <property type="nucleotide sequence ID" value="NZ_JAUOQO010000003.1"/>
</dbReference>
<accession>A0AAW7YTL9</accession>
<gene>
    <name evidence="6" type="ORF">Q4528_04530</name>
</gene>
<keyword evidence="5" id="KW-0479">Metal-binding</keyword>
<keyword evidence="5" id="KW-0460">Magnesium</keyword>
<dbReference type="Proteomes" id="UP001170310">
    <property type="component" value="Unassembled WGS sequence"/>
</dbReference>
<dbReference type="GO" id="GO:0009396">
    <property type="term" value="P:folic acid-containing compound biosynthetic process"/>
    <property type="evidence" value="ECO:0007669"/>
    <property type="project" value="TreeGrafter"/>
</dbReference>
<keyword evidence="7" id="KW-1185">Reference proteome</keyword>
<dbReference type="Pfam" id="PF01812">
    <property type="entry name" value="5-FTHF_cyc-lig"/>
    <property type="match status" value="1"/>
</dbReference>
<name>A0AAW7YTL9_9STAP</name>
<dbReference type="InterPro" id="IPR002698">
    <property type="entry name" value="FTHF_cligase"/>
</dbReference>
<evidence type="ECO:0000256" key="1">
    <source>
        <dbReference type="ARBA" id="ARBA00010638"/>
    </source>
</evidence>
<dbReference type="PIRSF" id="PIRSF006806">
    <property type="entry name" value="FTHF_cligase"/>
    <property type="match status" value="1"/>
</dbReference>
<dbReference type="GO" id="GO:0005524">
    <property type="term" value="F:ATP binding"/>
    <property type="evidence" value="ECO:0007669"/>
    <property type="project" value="UniProtKB-KW"/>
</dbReference>
<comment type="similarity">
    <text evidence="1 5">Belongs to the 5-formyltetrahydrofolate cyclo-ligase family.</text>
</comment>
<feature type="binding site" evidence="4">
    <location>
        <position position="49"/>
    </location>
    <ligand>
        <name>substrate</name>
    </ligand>
</feature>
<comment type="cofactor">
    <cofactor evidence="5">
        <name>Mg(2+)</name>
        <dbReference type="ChEBI" id="CHEBI:18420"/>
    </cofactor>
</comment>
<comment type="catalytic activity">
    <reaction evidence="5">
        <text>(6S)-5-formyl-5,6,7,8-tetrahydrofolate + ATP = (6R)-5,10-methenyltetrahydrofolate + ADP + phosphate</text>
        <dbReference type="Rhea" id="RHEA:10488"/>
        <dbReference type="ChEBI" id="CHEBI:30616"/>
        <dbReference type="ChEBI" id="CHEBI:43474"/>
        <dbReference type="ChEBI" id="CHEBI:57455"/>
        <dbReference type="ChEBI" id="CHEBI:57457"/>
        <dbReference type="ChEBI" id="CHEBI:456216"/>
        <dbReference type="EC" id="6.3.3.2"/>
    </reaction>
</comment>
<feature type="binding site" evidence="4">
    <location>
        <begin position="130"/>
        <end position="138"/>
    </location>
    <ligand>
        <name>ATP</name>
        <dbReference type="ChEBI" id="CHEBI:30616"/>
    </ligand>
</feature>
<evidence type="ECO:0000256" key="5">
    <source>
        <dbReference type="RuleBase" id="RU361279"/>
    </source>
</evidence>
<protein>
    <recommendedName>
        <fullName evidence="5">5-formyltetrahydrofolate cyclo-ligase</fullName>
        <ecNumber evidence="5">6.3.3.2</ecNumber>
    </recommendedName>
</protein>
<dbReference type="GO" id="GO:0035999">
    <property type="term" value="P:tetrahydrofolate interconversion"/>
    <property type="evidence" value="ECO:0007669"/>
    <property type="project" value="TreeGrafter"/>
</dbReference>
<evidence type="ECO:0000313" key="6">
    <source>
        <dbReference type="EMBL" id="MDO6573422.1"/>
    </source>
</evidence>
<dbReference type="AlphaFoldDB" id="A0AAW7YTL9"/>
<dbReference type="InterPro" id="IPR037171">
    <property type="entry name" value="NagB/RpiA_transferase-like"/>
</dbReference>
<keyword evidence="3 4" id="KW-0067">ATP-binding</keyword>
<dbReference type="PANTHER" id="PTHR23407:SF1">
    <property type="entry name" value="5-FORMYLTETRAHYDROFOLATE CYCLO-LIGASE"/>
    <property type="match status" value="1"/>
</dbReference>
<evidence type="ECO:0000313" key="7">
    <source>
        <dbReference type="Proteomes" id="UP001170310"/>
    </source>
</evidence>
<dbReference type="PANTHER" id="PTHR23407">
    <property type="entry name" value="ATPASE INHIBITOR/5-FORMYLTETRAHYDROFOLATE CYCLO-LIGASE"/>
    <property type="match status" value="1"/>
</dbReference>
<dbReference type="Gene3D" id="3.40.50.10420">
    <property type="entry name" value="NagB/RpiA/CoA transferase-like"/>
    <property type="match status" value="1"/>
</dbReference>